<keyword evidence="3" id="KW-1185">Reference proteome</keyword>
<dbReference type="KEGG" id="rhoz:GXP67_31080"/>
<dbReference type="RefSeq" id="WP_162442230.1">
    <property type="nucleotide sequence ID" value="NZ_CP048222.1"/>
</dbReference>
<reference evidence="1 3" key="1">
    <citation type="submission" date="2020-01" db="EMBL/GenBank/DDBJ databases">
        <authorList>
            <person name="Kim M.K."/>
        </authorList>
    </citation>
    <scope>NUCLEOTIDE SEQUENCE [LARGE SCALE GENOMIC DNA]</scope>
    <source>
        <strain evidence="1 3">172606-1</strain>
    </source>
</reference>
<evidence type="ECO:0000313" key="1">
    <source>
        <dbReference type="EMBL" id="QHT66159.1"/>
    </source>
</evidence>
<proteinExistence type="predicted"/>
<accession>A0A6C0GDS5</accession>
<evidence type="ECO:0000313" key="2">
    <source>
        <dbReference type="EMBL" id="QHT70777.1"/>
    </source>
</evidence>
<gene>
    <name evidence="1" type="ORF">GXP67_05490</name>
    <name evidence="2" type="ORF">GXP67_31080</name>
</gene>
<dbReference type="KEGG" id="rhoz:GXP67_05490"/>
<dbReference type="Proteomes" id="UP000480178">
    <property type="component" value="Chromosome"/>
</dbReference>
<name>A0A6C0GDS5_9BACT</name>
<dbReference type="AlphaFoldDB" id="A0A6C0GDS5"/>
<dbReference type="EMBL" id="CP048222">
    <property type="protein sequence ID" value="QHT66159.1"/>
    <property type="molecule type" value="Genomic_DNA"/>
</dbReference>
<sequence>MAGKVIARWNIATLLGANMAAQFTNSEIFSLPFFTLSSFSVLPLHPEASSLWIDSP</sequence>
<dbReference type="EMBL" id="CP048222">
    <property type="protein sequence ID" value="QHT70777.1"/>
    <property type="molecule type" value="Genomic_DNA"/>
</dbReference>
<organism evidence="1 3">
    <name type="scientific">Rhodocytophaga rosea</name>
    <dbReference type="NCBI Taxonomy" id="2704465"/>
    <lineage>
        <taxon>Bacteria</taxon>
        <taxon>Pseudomonadati</taxon>
        <taxon>Bacteroidota</taxon>
        <taxon>Cytophagia</taxon>
        <taxon>Cytophagales</taxon>
        <taxon>Rhodocytophagaceae</taxon>
        <taxon>Rhodocytophaga</taxon>
    </lineage>
</organism>
<protein>
    <submittedName>
        <fullName evidence="1">Uncharacterized protein</fullName>
    </submittedName>
</protein>
<evidence type="ECO:0000313" key="3">
    <source>
        <dbReference type="Proteomes" id="UP000480178"/>
    </source>
</evidence>